<dbReference type="eggNOG" id="COG1511">
    <property type="taxonomic scope" value="Bacteria"/>
</dbReference>
<name>D6Y385_THEBD</name>
<evidence type="ECO:0000313" key="3">
    <source>
        <dbReference type="Proteomes" id="UP000006640"/>
    </source>
</evidence>
<keyword evidence="1" id="KW-1133">Transmembrane helix</keyword>
<keyword evidence="1" id="KW-0472">Membrane</keyword>
<dbReference type="HOGENOM" id="CLU_045983_2_0_11"/>
<dbReference type="STRING" id="469371.Tbis_2250"/>
<gene>
    <name evidence="2" type="ordered locus">Tbis_2250</name>
</gene>
<evidence type="ECO:0000313" key="2">
    <source>
        <dbReference type="EMBL" id="ADG88960.1"/>
    </source>
</evidence>
<dbReference type="RefSeq" id="WP_013132493.1">
    <property type="nucleotide sequence ID" value="NC_014165.1"/>
</dbReference>
<evidence type="ECO:0000256" key="1">
    <source>
        <dbReference type="SAM" id="Phobius"/>
    </source>
</evidence>
<keyword evidence="3" id="KW-1185">Reference proteome</keyword>
<dbReference type="Proteomes" id="UP000006640">
    <property type="component" value="Chromosome"/>
</dbReference>
<reference evidence="2 3" key="1">
    <citation type="submission" date="2010-01" db="EMBL/GenBank/DDBJ databases">
        <title>The complete genome of Thermobispora bispora DSM 43833.</title>
        <authorList>
            <consortium name="US DOE Joint Genome Institute (JGI-PGF)"/>
            <person name="Lucas S."/>
            <person name="Copeland A."/>
            <person name="Lapidus A."/>
            <person name="Glavina del Rio T."/>
            <person name="Dalin E."/>
            <person name="Tice H."/>
            <person name="Bruce D."/>
            <person name="Goodwin L."/>
            <person name="Pitluck S."/>
            <person name="Kyrpides N."/>
            <person name="Mavromatis K."/>
            <person name="Ivanova N."/>
            <person name="Mikhailova N."/>
            <person name="Chertkov O."/>
            <person name="Brettin T."/>
            <person name="Detter J.C."/>
            <person name="Han C."/>
            <person name="Larimer F."/>
            <person name="Land M."/>
            <person name="Hauser L."/>
            <person name="Markowitz V."/>
            <person name="Cheng J.-F."/>
            <person name="Hugenholtz P."/>
            <person name="Woyke T."/>
            <person name="Wu D."/>
            <person name="Jando M."/>
            <person name="Schneider S."/>
            <person name="Klenk H.-P."/>
            <person name="Eisen J.A."/>
        </authorList>
    </citation>
    <scope>NUCLEOTIDE SEQUENCE [LARGE SCALE GENOMIC DNA]</scope>
    <source>
        <strain evidence="3">ATCC 19993 / DSM 43833 / CBS 139.67 / JCM 10125 / KCTC 9307 / NBRC 14880 / R51</strain>
    </source>
</reference>
<sequence length="313" mass="31416">MKRLIGAVVAVTLLGALFVTSFLGAFRQPEPHDVPIAVVGPDQVVARLEQQVAAQAPGAFDLIGYPDAAAARQALLDREVDAVLAPQERTLTVASAAGRTGAAIITAAFQAAIPGLTVQDAVPLPPGDPGGVAGMFYLMGLLIPGIVLAVLVTRSGARPAARLGALLGGALVIGTANALLADVVFGALPDRLAALAALSAGIVAALGLVVAGLARTVGLPGVPVATLLFFPIGLPASGGLIGPRFIPEWYAAVGQVLPLGPAAEALRNTVFFDGAALARPLAVLGGWALLGLVLHLIPVRRRLARPVPAPAAA</sequence>
<dbReference type="KEGG" id="tbi:Tbis_2250"/>
<feature type="transmembrane region" description="Helical" evidence="1">
    <location>
        <begin position="134"/>
        <end position="153"/>
    </location>
</feature>
<feature type="transmembrane region" description="Helical" evidence="1">
    <location>
        <begin position="277"/>
        <end position="297"/>
    </location>
</feature>
<organism evidence="2 3">
    <name type="scientific">Thermobispora bispora (strain ATCC 19993 / DSM 43833 / CBS 139.67 / JCM 10125 / KCTC 9307 / NBRC 14880 / R51)</name>
    <dbReference type="NCBI Taxonomy" id="469371"/>
    <lineage>
        <taxon>Bacteria</taxon>
        <taxon>Bacillati</taxon>
        <taxon>Actinomycetota</taxon>
        <taxon>Actinomycetes</taxon>
        <taxon>Streptosporangiales</taxon>
        <taxon>Streptosporangiaceae</taxon>
        <taxon>Thermobispora</taxon>
    </lineage>
</organism>
<dbReference type="AlphaFoldDB" id="D6Y385"/>
<accession>D6Y385</accession>
<dbReference type="OrthoDB" id="3217869at2"/>
<evidence type="ECO:0008006" key="4">
    <source>
        <dbReference type="Google" id="ProtNLM"/>
    </source>
</evidence>
<feature type="transmembrane region" description="Helical" evidence="1">
    <location>
        <begin position="165"/>
        <end position="188"/>
    </location>
</feature>
<protein>
    <recommendedName>
        <fullName evidence="4">Integral membrane protein</fullName>
    </recommendedName>
</protein>
<keyword evidence="1" id="KW-0812">Transmembrane</keyword>
<dbReference type="EMBL" id="CP001874">
    <property type="protein sequence ID" value="ADG88960.1"/>
    <property type="molecule type" value="Genomic_DNA"/>
</dbReference>
<proteinExistence type="predicted"/>
<feature type="transmembrane region" description="Helical" evidence="1">
    <location>
        <begin position="194"/>
        <end position="214"/>
    </location>
</feature>
<feature type="transmembrane region" description="Helical" evidence="1">
    <location>
        <begin position="221"/>
        <end position="241"/>
    </location>
</feature>